<dbReference type="AlphaFoldDB" id="A0A0P6XMW1"/>
<evidence type="ECO:0000313" key="3">
    <source>
        <dbReference type="Proteomes" id="UP000050430"/>
    </source>
</evidence>
<keyword evidence="1" id="KW-0472">Membrane</keyword>
<sequence length="110" mass="12155">MPAILLLLGFAIALFSVFFITDAVYQKSDQTENGILTGVVWDFFTILWTGFFGGFFMTAMAVSALIFHRAGDAAIAGTIVGILSILIFTVYECTRGWRAWETSQKIKKTS</sequence>
<dbReference type="EMBL" id="LGCK01000006">
    <property type="protein sequence ID" value="KPL73291.1"/>
    <property type="molecule type" value="Genomic_DNA"/>
</dbReference>
<protein>
    <submittedName>
        <fullName evidence="2">Uncharacterized protein</fullName>
    </submittedName>
</protein>
<feature type="transmembrane region" description="Helical" evidence="1">
    <location>
        <begin position="43"/>
        <end position="66"/>
    </location>
</feature>
<organism evidence="2 3">
    <name type="scientific">Leptolinea tardivitalis</name>
    <dbReference type="NCBI Taxonomy" id="229920"/>
    <lineage>
        <taxon>Bacteria</taxon>
        <taxon>Bacillati</taxon>
        <taxon>Chloroflexota</taxon>
        <taxon>Anaerolineae</taxon>
        <taxon>Anaerolineales</taxon>
        <taxon>Anaerolineaceae</taxon>
        <taxon>Leptolinea</taxon>
    </lineage>
</organism>
<accession>A0A0P6XMW1</accession>
<proteinExistence type="predicted"/>
<name>A0A0P6XMW1_9CHLR</name>
<feature type="transmembrane region" description="Helical" evidence="1">
    <location>
        <begin position="73"/>
        <end position="91"/>
    </location>
</feature>
<dbReference type="Proteomes" id="UP000050430">
    <property type="component" value="Unassembled WGS sequence"/>
</dbReference>
<keyword evidence="1" id="KW-0812">Transmembrane</keyword>
<reference evidence="2 3" key="1">
    <citation type="submission" date="2015-07" db="EMBL/GenBank/DDBJ databases">
        <title>Genome sequence of Leptolinea tardivitalis DSM 16556.</title>
        <authorList>
            <person name="Hemp J."/>
            <person name="Ward L.M."/>
            <person name="Pace L.A."/>
            <person name="Fischer W.W."/>
        </authorList>
    </citation>
    <scope>NUCLEOTIDE SEQUENCE [LARGE SCALE GENOMIC DNA]</scope>
    <source>
        <strain evidence="2 3">YMTK-2</strain>
    </source>
</reference>
<dbReference type="STRING" id="229920.ADM99_03460"/>
<evidence type="ECO:0000256" key="1">
    <source>
        <dbReference type="SAM" id="Phobius"/>
    </source>
</evidence>
<comment type="caution">
    <text evidence="2">The sequence shown here is derived from an EMBL/GenBank/DDBJ whole genome shotgun (WGS) entry which is preliminary data.</text>
</comment>
<evidence type="ECO:0000313" key="2">
    <source>
        <dbReference type="EMBL" id="KPL73291.1"/>
    </source>
</evidence>
<keyword evidence="3" id="KW-1185">Reference proteome</keyword>
<gene>
    <name evidence="2" type="ORF">ADM99_03460</name>
</gene>
<keyword evidence="1" id="KW-1133">Transmembrane helix</keyword>